<dbReference type="NCBIfam" id="TIGR00006">
    <property type="entry name" value="16S rRNA (cytosine(1402)-N(4))-methyltransferase RsmH"/>
    <property type="match status" value="1"/>
</dbReference>
<feature type="binding site" evidence="7">
    <location>
        <position position="101"/>
    </location>
    <ligand>
        <name>S-adenosyl-L-methionine</name>
        <dbReference type="ChEBI" id="CHEBI:59789"/>
    </ligand>
</feature>
<comment type="catalytic activity">
    <reaction evidence="7">
        <text>cytidine(1402) in 16S rRNA + S-adenosyl-L-methionine = N(4)-methylcytidine(1402) in 16S rRNA + S-adenosyl-L-homocysteine + H(+)</text>
        <dbReference type="Rhea" id="RHEA:42928"/>
        <dbReference type="Rhea" id="RHEA-COMP:10286"/>
        <dbReference type="Rhea" id="RHEA-COMP:10287"/>
        <dbReference type="ChEBI" id="CHEBI:15378"/>
        <dbReference type="ChEBI" id="CHEBI:57856"/>
        <dbReference type="ChEBI" id="CHEBI:59789"/>
        <dbReference type="ChEBI" id="CHEBI:74506"/>
        <dbReference type="ChEBI" id="CHEBI:82748"/>
        <dbReference type="EC" id="2.1.1.199"/>
    </reaction>
</comment>
<keyword evidence="2 7" id="KW-0963">Cytoplasm</keyword>
<dbReference type="AlphaFoldDB" id="A0A7C5L8I1"/>
<dbReference type="EC" id="2.1.1.199" evidence="7"/>
<dbReference type="Gene3D" id="1.10.150.170">
    <property type="entry name" value="Putative methyltransferase TM0872, insert domain"/>
    <property type="match status" value="1"/>
</dbReference>
<feature type="region of interest" description="Disordered" evidence="9">
    <location>
        <begin position="272"/>
        <end position="293"/>
    </location>
</feature>
<keyword evidence="8" id="KW-0175">Coiled coil</keyword>
<reference evidence="10" key="1">
    <citation type="journal article" date="2020" name="mSystems">
        <title>Genome- and Community-Level Interaction Insights into Carbon Utilization and Element Cycling Functions of Hydrothermarchaeota in Hydrothermal Sediment.</title>
        <authorList>
            <person name="Zhou Z."/>
            <person name="Liu Y."/>
            <person name="Xu W."/>
            <person name="Pan J."/>
            <person name="Luo Z.H."/>
            <person name="Li M."/>
        </authorList>
    </citation>
    <scope>NUCLEOTIDE SEQUENCE [LARGE SCALE GENOMIC DNA]</scope>
    <source>
        <strain evidence="10">HyVt-501</strain>
    </source>
</reference>
<dbReference type="GO" id="GO:0070475">
    <property type="term" value="P:rRNA base methylation"/>
    <property type="evidence" value="ECO:0007669"/>
    <property type="project" value="UniProtKB-UniRule"/>
</dbReference>
<name>A0A7C5L8I1_AQUAO</name>
<dbReference type="Proteomes" id="UP000885792">
    <property type="component" value="Unassembled WGS sequence"/>
</dbReference>
<evidence type="ECO:0000256" key="6">
    <source>
        <dbReference type="ARBA" id="ARBA00022691"/>
    </source>
</evidence>
<sequence>MEAPTHVPVLLEEATDLLTGNRGRIYVDCTLGGGGHAKRILEKNPSARLIGIDQDEEVLELAKENLREFADRVSIYRANFADLDLVLREEGVEKVDGFLFDLGVSMFQLRSERGFSFQIDAPLDMRMNRDQSLTAYRVVNEYPQRELERIFREFGEERFSSRIARAIVDFRKKKPIETTGELVDLILSAIPGRFRHGRIHPATRVFQALRIEVNRELDNLEVALEKTVDRLNPGGRLVVISFHSLEDRIVKNFFRRHRGEFRILTKKPLTPSEEEIRRNPASRSAKLRAGEKL</sequence>
<evidence type="ECO:0000256" key="5">
    <source>
        <dbReference type="ARBA" id="ARBA00022679"/>
    </source>
</evidence>
<dbReference type="FunFam" id="1.10.150.170:FF:000001">
    <property type="entry name" value="Ribosomal RNA small subunit methyltransferase H"/>
    <property type="match status" value="1"/>
</dbReference>
<feature type="binding site" evidence="7">
    <location>
        <position position="80"/>
    </location>
    <ligand>
        <name>S-adenosyl-L-methionine</name>
        <dbReference type="ChEBI" id="CHEBI:59789"/>
    </ligand>
</feature>
<evidence type="ECO:0000256" key="4">
    <source>
        <dbReference type="ARBA" id="ARBA00022603"/>
    </source>
</evidence>
<evidence type="ECO:0000256" key="9">
    <source>
        <dbReference type="SAM" id="MobiDB-lite"/>
    </source>
</evidence>
<dbReference type="SUPFAM" id="SSF53335">
    <property type="entry name" value="S-adenosyl-L-methionine-dependent methyltransferases"/>
    <property type="match status" value="1"/>
</dbReference>
<feature type="binding site" evidence="7">
    <location>
        <position position="108"/>
    </location>
    <ligand>
        <name>S-adenosyl-L-methionine</name>
        <dbReference type="ChEBI" id="CHEBI:59789"/>
    </ligand>
</feature>
<evidence type="ECO:0000313" key="10">
    <source>
        <dbReference type="EMBL" id="HHJ63483.1"/>
    </source>
</evidence>
<protein>
    <recommendedName>
        <fullName evidence="7">Ribosomal RNA small subunit methyltransferase H</fullName>
        <ecNumber evidence="7">2.1.1.199</ecNumber>
    </recommendedName>
    <alternativeName>
        <fullName evidence="7">16S rRNA m(4)C1402 methyltransferase</fullName>
    </alternativeName>
    <alternativeName>
        <fullName evidence="7">rRNA (cytosine-N(4)-)-methyltransferase RsmH</fullName>
    </alternativeName>
</protein>
<comment type="similarity">
    <text evidence="1 7">Belongs to the methyltransferase superfamily. RsmH family.</text>
</comment>
<feature type="binding site" evidence="7">
    <location>
        <position position="53"/>
    </location>
    <ligand>
        <name>S-adenosyl-L-methionine</name>
        <dbReference type="ChEBI" id="CHEBI:59789"/>
    </ligand>
</feature>
<dbReference type="InterPro" id="IPR029063">
    <property type="entry name" value="SAM-dependent_MTases_sf"/>
</dbReference>
<dbReference type="InterPro" id="IPR002903">
    <property type="entry name" value="RsmH"/>
</dbReference>
<dbReference type="Pfam" id="PF01795">
    <property type="entry name" value="Methyltransf_5"/>
    <property type="match status" value="1"/>
</dbReference>
<dbReference type="InterPro" id="IPR023397">
    <property type="entry name" value="SAM-dep_MeTrfase_MraW_recog"/>
</dbReference>
<comment type="function">
    <text evidence="7">Specifically methylates the N4 position of cytidine in position 1402 (C1402) of 16S rRNA.</text>
</comment>
<dbReference type="GO" id="GO:0071424">
    <property type="term" value="F:rRNA (cytosine-N4-)-methyltransferase activity"/>
    <property type="evidence" value="ECO:0007669"/>
    <property type="project" value="UniProtKB-UniRule"/>
</dbReference>
<evidence type="ECO:0000256" key="1">
    <source>
        <dbReference type="ARBA" id="ARBA00010396"/>
    </source>
</evidence>
<dbReference type="PANTHER" id="PTHR11265:SF0">
    <property type="entry name" value="12S RRNA N4-METHYLCYTIDINE METHYLTRANSFERASE"/>
    <property type="match status" value="1"/>
</dbReference>
<dbReference type="GO" id="GO:0005737">
    <property type="term" value="C:cytoplasm"/>
    <property type="evidence" value="ECO:0007669"/>
    <property type="project" value="UniProtKB-SubCell"/>
</dbReference>
<evidence type="ECO:0000256" key="2">
    <source>
        <dbReference type="ARBA" id="ARBA00022490"/>
    </source>
</evidence>
<dbReference type="CDD" id="cd02440">
    <property type="entry name" value="AdoMet_MTases"/>
    <property type="match status" value="1"/>
</dbReference>
<evidence type="ECO:0000256" key="3">
    <source>
        <dbReference type="ARBA" id="ARBA00022552"/>
    </source>
</evidence>
<keyword evidence="4 7" id="KW-0489">Methyltransferase</keyword>
<gene>
    <name evidence="7 10" type="primary">rsmH</name>
    <name evidence="10" type="ORF">ENJ61_01100</name>
</gene>
<dbReference type="PIRSF" id="PIRSF004486">
    <property type="entry name" value="MraW"/>
    <property type="match status" value="1"/>
</dbReference>
<dbReference type="EMBL" id="DRNB01000038">
    <property type="protein sequence ID" value="HHJ63483.1"/>
    <property type="molecule type" value="Genomic_DNA"/>
</dbReference>
<evidence type="ECO:0000256" key="8">
    <source>
        <dbReference type="SAM" id="Coils"/>
    </source>
</evidence>
<dbReference type="SUPFAM" id="SSF81799">
    <property type="entry name" value="Putative methyltransferase TM0872, insert domain"/>
    <property type="match status" value="1"/>
</dbReference>
<keyword evidence="3 7" id="KW-0698">rRNA processing</keyword>
<dbReference type="HAMAP" id="MF_01007">
    <property type="entry name" value="16SrRNA_methyltr_H"/>
    <property type="match status" value="1"/>
</dbReference>
<comment type="subcellular location">
    <subcellularLocation>
        <location evidence="7">Cytoplasm</location>
    </subcellularLocation>
</comment>
<comment type="caution">
    <text evidence="10">The sequence shown here is derived from an EMBL/GenBank/DDBJ whole genome shotgun (WGS) entry which is preliminary data.</text>
</comment>
<keyword evidence="6 7" id="KW-0949">S-adenosyl-L-methionine</keyword>
<evidence type="ECO:0000256" key="7">
    <source>
        <dbReference type="HAMAP-Rule" id="MF_01007"/>
    </source>
</evidence>
<organism evidence="10">
    <name type="scientific">Aquifex aeolicus</name>
    <dbReference type="NCBI Taxonomy" id="63363"/>
    <lineage>
        <taxon>Bacteria</taxon>
        <taxon>Pseudomonadati</taxon>
        <taxon>Aquificota</taxon>
        <taxon>Aquificia</taxon>
        <taxon>Aquificales</taxon>
        <taxon>Aquificaceae</taxon>
        <taxon>Aquifex</taxon>
    </lineage>
</organism>
<feature type="coiled-coil region" evidence="8">
    <location>
        <begin position="52"/>
        <end position="79"/>
    </location>
</feature>
<accession>A0A7C5L8I1</accession>
<dbReference type="PANTHER" id="PTHR11265">
    <property type="entry name" value="S-ADENOSYL-METHYLTRANSFERASE MRAW"/>
    <property type="match status" value="1"/>
</dbReference>
<dbReference type="Gene3D" id="3.40.50.150">
    <property type="entry name" value="Vaccinia Virus protein VP39"/>
    <property type="match status" value="1"/>
</dbReference>
<feature type="binding site" evidence="7">
    <location>
        <begin position="34"/>
        <end position="36"/>
    </location>
    <ligand>
        <name>S-adenosyl-L-methionine</name>
        <dbReference type="ChEBI" id="CHEBI:59789"/>
    </ligand>
</feature>
<proteinExistence type="inferred from homology"/>
<keyword evidence="5 7" id="KW-0808">Transferase</keyword>